<organism evidence="1 2">
    <name type="scientific">Babesia duncani</name>
    <dbReference type="NCBI Taxonomy" id="323732"/>
    <lineage>
        <taxon>Eukaryota</taxon>
        <taxon>Sar</taxon>
        <taxon>Alveolata</taxon>
        <taxon>Apicomplexa</taxon>
        <taxon>Aconoidasida</taxon>
        <taxon>Piroplasmida</taxon>
        <taxon>Babesiidae</taxon>
        <taxon>Babesia</taxon>
    </lineage>
</organism>
<proteinExistence type="predicted"/>
<dbReference type="EMBL" id="JALLKP010000001">
    <property type="protein sequence ID" value="KAK2198370.1"/>
    <property type="molecule type" value="Genomic_DNA"/>
</dbReference>
<evidence type="ECO:0000313" key="1">
    <source>
        <dbReference type="EMBL" id="KAK2198370.1"/>
    </source>
</evidence>
<dbReference type="KEGG" id="bdw:94335680"/>
<evidence type="ECO:0000313" key="2">
    <source>
        <dbReference type="Proteomes" id="UP001214638"/>
    </source>
</evidence>
<keyword evidence="2" id="KW-1185">Reference proteome</keyword>
<gene>
    <name evidence="1" type="ORF">BdWA1_001382</name>
</gene>
<accession>A0AAD9UQW7</accession>
<name>A0AAD9UQW7_9APIC</name>
<protein>
    <submittedName>
        <fullName evidence="1">Uncharacterized protein</fullName>
    </submittedName>
</protein>
<comment type="caution">
    <text evidence="1">The sequence shown here is derived from an EMBL/GenBank/DDBJ whole genome shotgun (WGS) entry which is preliminary data.</text>
</comment>
<dbReference type="RefSeq" id="XP_067805212.1">
    <property type="nucleotide sequence ID" value="XM_067946421.1"/>
</dbReference>
<dbReference type="AlphaFoldDB" id="A0AAD9UQW7"/>
<dbReference type="GeneID" id="94335680"/>
<sequence length="272" mass="31589">MEDLEGFYKLIDSMISDDWYDILHPNTKEWELQFQETLDDFLYKGGAGFMCCKRKRSRQGNSDNECTVSIDVSQRFKVTFEIMNMMEGLWLQGKRILKGIDQCESSRPLNMDQVVQYAMRLKGTTHSPPENSNVTDTTWHYELFPQYHFLGIPNVDQMHNSRLFALSKLQEQTCAPQVTFERISESMHRMRIVCSTENSTIYYQTSRINVNDRDPATGQPTRSFTAPAIYNPENKFHFRTNCEPFTVHAWAICDPLRKSGVVQERGALDLPV</sequence>
<reference evidence="1" key="1">
    <citation type="journal article" date="2023" name="Nat. Microbiol.">
        <title>Babesia duncani multi-omics identifies virulence factors and drug targets.</title>
        <authorList>
            <person name="Singh P."/>
            <person name="Lonardi S."/>
            <person name="Liang Q."/>
            <person name="Vydyam P."/>
            <person name="Khabirova E."/>
            <person name="Fang T."/>
            <person name="Gihaz S."/>
            <person name="Thekkiniath J."/>
            <person name="Munshi M."/>
            <person name="Abel S."/>
            <person name="Ciampossin L."/>
            <person name="Batugedara G."/>
            <person name="Gupta M."/>
            <person name="Lu X.M."/>
            <person name="Lenz T."/>
            <person name="Chakravarty S."/>
            <person name="Cornillot E."/>
            <person name="Hu Y."/>
            <person name="Ma W."/>
            <person name="Gonzalez L.M."/>
            <person name="Sanchez S."/>
            <person name="Estrada K."/>
            <person name="Sanchez-Flores A."/>
            <person name="Montero E."/>
            <person name="Harb O.S."/>
            <person name="Le Roch K.G."/>
            <person name="Mamoun C.B."/>
        </authorList>
    </citation>
    <scope>NUCLEOTIDE SEQUENCE</scope>
    <source>
        <strain evidence="1">WA1</strain>
    </source>
</reference>
<dbReference type="Proteomes" id="UP001214638">
    <property type="component" value="Unassembled WGS sequence"/>
</dbReference>